<dbReference type="Gene3D" id="6.20.210.20">
    <property type="entry name" value="THAP domain"/>
    <property type="match status" value="1"/>
</dbReference>
<keyword evidence="4 5" id="KW-0238">DNA-binding</keyword>
<dbReference type="PROSITE" id="PS50950">
    <property type="entry name" value="ZF_THAP"/>
    <property type="match status" value="1"/>
</dbReference>
<dbReference type="SMART" id="SM00980">
    <property type="entry name" value="THAP"/>
    <property type="match status" value="1"/>
</dbReference>
<evidence type="ECO:0000256" key="3">
    <source>
        <dbReference type="ARBA" id="ARBA00022833"/>
    </source>
</evidence>
<evidence type="ECO:0000313" key="7">
    <source>
        <dbReference type="EMBL" id="EFN67147.1"/>
    </source>
</evidence>
<dbReference type="OrthoDB" id="7668347at2759"/>
<keyword evidence="2 5" id="KW-0863">Zinc-finger</keyword>
<evidence type="ECO:0000313" key="8">
    <source>
        <dbReference type="Proteomes" id="UP000000311"/>
    </source>
</evidence>
<proteinExistence type="predicted"/>
<dbReference type="InParanoid" id="E2AHE2"/>
<name>E2AHE2_CAMFO</name>
<dbReference type="Pfam" id="PF05485">
    <property type="entry name" value="THAP"/>
    <property type="match status" value="1"/>
</dbReference>
<dbReference type="SUPFAM" id="SSF57716">
    <property type="entry name" value="Glucocorticoid receptor-like (DNA-binding domain)"/>
    <property type="match status" value="1"/>
</dbReference>
<keyword evidence="8" id="KW-1185">Reference proteome</keyword>
<evidence type="ECO:0000256" key="4">
    <source>
        <dbReference type="ARBA" id="ARBA00023125"/>
    </source>
</evidence>
<keyword evidence="3" id="KW-0862">Zinc</keyword>
<dbReference type="Proteomes" id="UP000000311">
    <property type="component" value="Unassembled WGS sequence"/>
</dbReference>
<reference evidence="7 8" key="1">
    <citation type="journal article" date="2010" name="Science">
        <title>Genomic comparison of the ants Camponotus floridanus and Harpegnathos saltator.</title>
        <authorList>
            <person name="Bonasio R."/>
            <person name="Zhang G."/>
            <person name="Ye C."/>
            <person name="Mutti N.S."/>
            <person name="Fang X."/>
            <person name="Qin N."/>
            <person name="Donahue G."/>
            <person name="Yang P."/>
            <person name="Li Q."/>
            <person name="Li C."/>
            <person name="Zhang P."/>
            <person name="Huang Z."/>
            <person name="Berger S.L."/>
            <person name="Reinberg D."/>
            <person name="Wang J."/>
            <person name="Liebig J."/>
        </authorList>
    </citation>
    <scope>NUCLEOTIDE SEQUENCE [LARGE SCALE GENOMIC DNA]</scope>
    <source>
        <strain evidence="8">C129</strain>
    </source>
</reference>
<dbReference type="AlphaFoldDB" id="E2AHE2"/>
<dbReference type="SMART" id="SM00692">
    <property type="entry name" value="DM3"/>
    <property type="match status" value="1"/>
</dbReference>
<evidence type="ECO:0000256" key="2">
    <source>
        <dbReference type="ARBA" id="ARBA00022771"/>
    </source>
</evidence>
<sequence length="178" mass="20963">MPSCILKTCYNRTFRKSHKQEELEKKQKITFHTFPKNTYRRKHWCEILQLPENSIKSNSVICSMHFHEESFDKSSRRYIRLKADTNPYLPSQALSMQRKSPIKCIEQIYTKKCTVTSEKLLSNNEDHIKGILDLQADNISTEQMDAAQNIDVFNMEMLICEETVNKKRRSNNVIGKML</sequence>
<organism evidence="8">
    <name type="scientific">Camponotus floridanus</name>
    <name type="common">Florida carpenter ant</name>
    <dbReference type="NCBI Taxonomy" id="104421"/>
    <lineage>
        <taxon>Eukaryota</taxon>
        <taxon>Metazoa</taxon>
        <taxon>Ecdysozoa</taxon>
        <taxon>Arthropoda</taxon>
        <taxon>Hexapoda</taxon>
        <taxon>Insecta</taxon>
        <taxon>Pterygota</taxon>
        <taxon>Neoptera</taxon>
        <taxon>Endopterygota</taxon>
        <taxon>Hymenoptera</taxon>
        <taxon>Apocrita</taxon>
        <taxon>Aculeata</taxon>
        <taxon>Formicoidea</taxon>
        <taxon>Formicidae</taxon>
        <taxon>Formicinae</taxon>
        <taxon>Camponotus</taxon>
    </lineage>
</organism>
<dbReference type="PANTHER" id="PTHR46600:SF11">
    <property type="entry name" value="THAP DOMAIN-CONTAINING PROTEIN 10"/>
    <property type="match status" value="1"/>
</dbReference>
<evidence type="ECO:0000256" key="1">
    <source>
        <dbReference type="ARBA" id="ARBA00022723"/>
    </source>
</evidence>
<dbReference type="InterPro" id="IPR038441">
    <property type="entry name" value="THAP_Znf_sf"/>
</dbReference>
<keyword evidence="1" id="KW-0479">Metal-binding</keyword>
<gene>
    <name evidence="7" type="ORF">EAG_10297</name>
</gene>
<dbReference type="GO" id="GO:0043565">
    <property type="term" value="F:sequence-specific DNA binding"/>
    <property type="evidence" value="ECO:0007669"/>
    <property type="project" value="InterPro"/>
</dbReference>
<dbReference type="EMBL" id="GL439510">
    <property type="protein sequence ID" value="EFN67147.1"/>
    <property type="molecule type" value="Genomic_DNA"/>
</dbReference>
<dbReference type="InterPro" id="IPR006612">
    <property type="entry name" value="THAP_Znf"/>
</dbReference>
<dbReference type="InterPro" id="IPR026516">
    <property type="entry name" value="THAP1/10"/>
</dbReference>
<dbReference type="OMA" id="NMEMLIC"/>
<dbReference type="PANTHER" id="PTHR46600">
    <property type="entry name" value="THAP DOMAIN-CONTAINING"/>
    <property type="match status" value="1"/>
</dbReference>
<feature type="domain" description="THAP-type" evidence="6">
    <location>
        <begin position="1"/>
        <end position="90"/>
    </location>
</feature>
<dbReference type="GO" id="GO:0008270">
    <property type="term" value="F:zinc ion binding"/>
    <property type="evidence" value="ECO:0007669"/>
    <property type="project" value="UniProtKB-KW"/>
</dbReference>
<protein>
    <recommendedName>
        <fullName evidence="6">THAP-type domain-containing protein</fullName>
    </recommendedName>
</protein>
<accession>E2AHE2</accession>
<evidence type="ECO:0000256" key="5">
    <source>
        <dbReference type="PROSITE-ProRule" id="PRU00309"/>
    </source>
</evidence>
<evidence type="ECO:0000259" key="6">
    <source>
        <dbReference type="PROSITE" id="PS50950"/>
    </source>
</evidence>